<feature type="domain" description="Tubulin/FtsZ 2-layer sandwich" evidence="9">
    <location>
        <begin position="209"/>
        <end position="330"/>
    </location>
</feature>
<dbReference type="STRING" id="880526.GCA_000427365_01576"/>
<comment type="subunit">
    <text evidence="4">Homodimer. Polymerizes to form a dynamic ring structure in a strictly GTP-dependent manner. Interacts directly with several other division proteins.</text>
</comment>
<dbReference type="SUPFAM" id="SSF55307">
    <property type="entry name" value="Tubulin C-terminal domain-like"/>
    <property type="match status" value="1"/>
</dbReference>
<dbReference type="PROSITE" id="PS01135">
    <property type="entry name" value="FTSZ_2"/>
    <property type="match status" value="1"/>
</dbReference>
<accession>A0A379MTR1</accession>
<keyword evidence="2 4" id="KW-0547">Nucleotide-binding</keyword>
<organism evidence="10 11">
    <name type="scientific">Rikenella microfusus</name>
    <dbReference type="NCBI Taxonomy" id="28139"/>
    <lineage>
        <taxon>Bacteria</taxon>
        <taxon>Pseudomonadati</taxon>
        <taxon>Bacteroidota</taxon>
        <taxon>Bacteroidia</taxon>
        <taxon>Bacteroidales</taxon>
        <taxon>Rikenellaceae</taxon>
        <taxon>Rikenella</taxon>
    </lineage>
</organism>
<feature type="region of interest" description="Disordered" evidence="7">
    <location>
        <begin position="509"/>
        <end position="531"/>
    </location>
</feature>
<protein>
    <recommendedName>
        <fullName evidence="4 5">Cell division protein FtsZ</fullName>
    </recommendedName>
</protein>
<keyword evidence="3 4" id="KW-0342">GTP-binding</keyword>
<evidence type="ECO:0000256" key="2">
    <source>
        <dbReference type="ARBA" id="ARBA00022741"/>
    </source>
</evidence>
<reference evidence="10 11" key="1">
    <citation type="submission" date="2018-06" db="EMBL/GenBank/DDBJ databases">
        <authorList>
            <consortium name="Pathogen Informatics"/>
            <person name="Doyle S."/>
        </authorList>
    </citation>
    <scope>NUCLEOTIDE SEQUENCE [LARGE SCALE GENOMIC DNA]</scope>
    <source>
        <strain evidence="10 11">NCTC11190</strain>
    </source>
</reference>
<dbReference type="HAMAP" id="MF_00909">
    <property type="entry name" value="FtsZ"/>
    <property type="match status" value="1"/>
</dbReference>
<dbReference type="InterPro" id="IPR045061">
    <property type="entry name" value="FtsZ/CetZ"/>
</dbReference>
<dbReference type="NCBIfam" id="TIGR00065">
    <property type="entry name" value="ftsZ"/>
    <property type="match status" value="1"/>
</dbReference>
<dbReference type="InterPro" id="IPR008280">
    <property type="entry name" value="Tub_FtsZ_C"/>
</dbReference>
<feature type="region of interest" description="Disordered" evidence="7">
    <location>
        <begin position="340"/>
        <end position="380"/>
    </location>
</feature>
<evidence type="ECO:0000256" key="4">
    <source>
        <dbReference type="HAMAP-Rule" id="MF_00909"/>
    </source>
</evidence>
<evidence type="ECO:0000256" key="7">
    <source>
        <dbReference type="SAM" id="MobiDB-lite"/>
    </source>
</evidence>
<dbReference type="InterPro" id="IPR036525">
    <property type="entry name" value="Tubulin/FtsZ_GTPase_sf"/>
</dbReference>
<feature type="binding site" evidence="4">
    <location>
        <position position="146"/>
    </location>
    <ligand>
        <name>GTP</name>
        <dbReference type="ChEBI" id="CHEBI:37565"/>
    </ligand>
</feature>
<keyword evidence="4 6" id="KW-0131">Cell cycle</keyword>
<dbReference type="GO" id="GO:0000917">
    <property type="term" value="P:division septum assembly"/>
    <property type="evidence" value="ECO:0007669"/>
    <property type="project" value="UniProtKB-KW"/>
</dbReference>
<dbReference type="InterPro" id="IPR000158">
    <property type="entry name" value="Cell_div_FtsZ"/>
</dbReference>
<dbReference type="Gene3D" id="3.40.50.1440">
    <property type="entry name" value="Tubulin/FtsZ, GTPase domain"/>
    <property type="match status" value="1"/>
</dbReference>
<dbReference type="InterPro" id="IPR024757">
    <property type="entry name" value="FtsZ_C"/>
</dbReference>
<name>A0A379MTR1_9BACT</name>
<gene>
    <name evidence="4 10" type="primary">ftsZ</name>
    <name evidence="10" type="ORF">NCTC11190_02243</name>
</gene>
<feature type="binding site" evidence="4">
    <location>
        <begin position="111"/>
        <end position="113"/>
    </location>
    <ligand>
        <name>GTP</name>
        <dbReference type="ChEBI" id="CHEBI:37565"/>
    </ligand>
</feature>
<evidence type="ECO:0000259" key="8">
    <source>
        <dbReference type="SMART" id="SM00864"/>
    </source>
</evidence>
<dbReference type="InterPro" id="IPR037103">
    <property type="entry name" value="Tubulin/FtsZ-like_C"/>
</dbReference>
<comment type="function">
    <text evidence="4 6">Essential cell division protein that forms a contractile ring structure (Z ring) at the future cell division site. The regulation of the ring assembly controls the timing and the location of cell division. One of the functions of the FtsZ ring is to recruit other cell division proteins to the septum to produce a new cell wall between the dividing cells. Binds GTP and shows GTPase activity.</text>
</comment>
<dbReference type="GO" id="GO:0005737">
    <property type="term" value="C:cytoplasm"/>
    <property type="evidence" value="ECO:0007669"/>
    <property type="project" value="UniProtKB-SubCell"/>
</dbReference>
<feature type="region of interest" description="Disordered" evidence="7">
    <location>
        <begin position="422"/>
        <end position="470"/>
    </location>
</feature>
<dbReference type="SMART" id="SM00864">
    <property type="entry name" value="Tubulin"/>
    <property type="match status" value="1"/>
</dbReference>
<dbReference type="OrthoDB" id="9813375at2"/>
<evidence type="ECO:0000256" key="3">
    <source>
        <dbReference type="ARBA" id="ARBA00023134"/>
    </source>
</evidence>
<dbReference type="AlphaFoldDB" id="A0A379MTR1"/>
<dbReference type="GO" id="GO:0003924">
    <property type="term" value="F:GTPase activity"/>
    <property type="evidence" value="ECO:0007669"/>
    <property type="project" value="UniProtKB-UniRule"/>
</dbReference>
<evidence type="ECO:0000313" key="11">
    <source>
        <dbReference type="Proteomes" id="UP000255233"/>
    </source>
</evidence>
<dbReference type="Proteomes" id="UP000255233">
    <property type="component" value="Unassembled WGS sequence"/>
</dbReference>
<dbReference type="SUPFAM" id="SSF52490">
    <property type="entry name" value="Tubulin nucleotide-binding domain-like"/>
    <property type="match status" value="1"/>
</dbReference>
<dbReference type="PANTHER" id="PTHR30314:SF3">
    <property type="entry name" value="MITOCHONDRIAL DIVISION PROTEIN FSZA"/>
    <property type="match status" value="1"/>
</dbReference>
<keyword evidence="4 6" id="KW-0132">Cell division</keyword>
<comment type="subcellular location">
    <subcellularLocation>
        <location evidence="4">Cytoplasm</location>
    </subcellularLocation>
    <text evidence="4">Assembles at midcell at the inner surface of the cytoplasmic membrane.</text>
</comment>
<keyword evidence="4 6" id="KW-0717">Septation</keyword>
<proteinExistence type="inferred from homology"/>
<dbReference type="InterPro" id="IPR018316">
    <property type="entry name" value="Tubulin/FtsZ_2-layer-sand-dom"/>
</dbReference>
<keyword evidence="11" id="KW-1185">Reference proteome</keyword>
<evidence type="ECO:0000313" key="10">
    <source>
        <dbReference type="EMBL" id="SUE35001.1"/>
    </source>
</evidence>
<dbReference type="InterPro" id="IPR020805">
    <property type="entry name" value="Cell_div_FtsZ_CS"/>
</dbReference>
<keyword evidence="4" id="KW-0963">Cytoplasm</keyword>
<dbReference type="FunFam" id="3.40.50.1440:FF:000001">
    <property type="entry name" value="Cell division protein FtsZ"/>
    <property type="match status" value="1"/>
</dbReference>
<dbReference type="GO" id="GO:0043093">
    <property type="term" value="P:FtsZ-dependent cytokinesis"/>
    <property type="evidence" value="ECO:0007669"/>
    <property type="project" value="UniProtKB-UniRule"/>
</dbReference>
<feature type="compositionally biased region" description="Pro residues" evidence="7">
    <location>
        <begin position="423"/>
        <end position="435"/>
    </location>
</feature>
<dbReference type="Pfam" id="PF12327">
    <property type="entry name" value="FtsZ_C"/>
    <property type="match status" value="1"/>
</dbReference>
<dbReference type="SMART" id="SM00865">
    <property type="entry name" value="Tubulin_C"/>
    <property type="match status" value="1"/>
</dbReference>
<feature type="binding site" evidence="4">
    <location>
        <begin position="22"/>
        <end position="26"/>
    </location>
    <ligand>
        <name>GTP</name>
        <dbReference type="ChEBI" id="CHEBI:37565"/>
    </ligand>
</feature>
<dbReference type="PRINTS" id="PR00423">
    <property type="entry name" value="CELLDVISFTSZ"/>
</dbReference>
<dbReference type="GO" id="GO:0005525">
    <property type="term" value="F:GTP binding"/>
    <property type="evidence" value="ECO:0007669"/>
    <property type="project" value="UniProtKB-UniRule"/>
</dbReference>
<evidence type="ECO:0000259" key="9">
    <source>
        <dbReference type="SMART" id="SM00865"/>
    </source>
</evidence>
<feature type="domain" description="Tubulin/FtsZ GTPase" evidence="8">
    <location>
        <begin position="14"/>
        <end position="207"/>
    </location>
</feature>
<feature type="binding site" evidence="4">
    <location>
        <position position="189"/>
    </location>
    <ligand>
        <name>GTP</name>
        <dbReference type="ChEBI" id="CHEBI:37565"/>
    </ligand>
</feature>
<sequence>MVEFVDIAPVSSSIIMVVGVGGGGSNAVNHMYKLGITDVSFMVCNTDRQALERSPVPIRIRLGESLTEGLGAGNKPERGRAAAEESIEEIREVFQEKNIKMVFVTAGMGGGTGTGAAPVIAKAAKEMGILTVAIVTIPFKTEGRRRIMQALEGIEEIRHNVDSLLVVNNENIHEIYGELTLSEAFGKADDILATAAKSIADIITQEYRINVDFADVQTVMKDSGIALMGSARGSGENRALEVAEAAMSSPLLNHKDISGAKNVLLNITSGSREVTLTETYQITQFVQERTGNDNATDLIWGAGTDDSLGDDIRITVIATGFDIDSIPAVRDRYAEIVGRDPNRKNTGAAGGTEPAQPRRETVSLIDTDGSSARKKPKTVSDGADDFAVVTHRTEAAADYTTDTEKTYGEALPAEPQPVYAVPVPEPARPVQPDPVPATVAEPAPEENRPAEPQTQPQIRPEPAADHVIPADESPVTPVTALSEDELENIPAFIRRRMKIEVGILPAGSKVSRETLRNDSAGTPKGGGHLFD</sequence>
<evidence type="ECO:0000256" key="1">
    <source>
        <dbReference type="ARBA" id="ARBA00009690"/>
    </source>
</evidence>
<comment type="similarity">
    <text evidence="1 4 6">Belongs to the FtsZ family.</text>
</comment>
<dbReference type="CDD" id="cd02201">
    <property type="entry name" value="FtsZ_type1"/>
    <property type="match status" value="1"/>
</dbReference>
<dbReference type="GO" id="GO:0051258">
    <property type="term" value="P:protein polymerization"/>
    <property type="evidence" value="ECO:0007669"/>
    <property type="project" value="UniProtKB-UniRule"/>
</dbReference>
<dbReference type="PROSITE" id="PS01134">
    <property type="entry name" value="FTSZ_1"/>
    <property type="match status" value="1"/>
</dbReference>
<dbReference type="PANTHER" id="PTHR30314">
    <property type="entry name" value="CELL DIVISION PROTEIN FTSZ-RELATED"/>
    <property type="match status" value="1"/>
</dbReference>
<dbReference type="Pfam" id="PF00091">
    <property type="entry name" value="Tubulin"/>
    <property type="match status" value="1"/>
</dbReference>
<dbReference type="RefSeq" id="WP_027291232.1">
    <property type="nucleotide sequence ID" value="NZ_UGVL01000001.1"/>
</dbReference>
<dbReference type="InterPro" id="IPR003008">
    <property type="entry name" value="Tubulin_FtsZ_GTPase"/>
</dbReference>
<evidence type="ECO:0000256" key="6">
    <source>
        <dbReference type="RuleBase" id="RU000631"/>
    </source>
</evidence>
<dbReference type="GO" id="GO:0032153">
    <property type="term" value="C:cell division site"/>
    <property type="evidence" value="ECO:0007669"/>
    <property type="project" value="UniProtKB-UniRule"/>
</dbReference>
<dbReference type="EMBL" id="UGVL01000001">
    <property type="protein sequence ID" value="SUE35001.1"/>
    <property type="molecule type" value="Genomic_DNA"/>
</dbReference>
<feature type="binding site" evidence="4">
    <location>
        <position position="142"/>
    </location>
    <ligand>
        <name>GTP</name>
        <dbReference type="ChEBI" id="CHEBI:37565"/>
    </ligand>
</feature>
<dbReference type="Gene3D" id="3.30.1330.20">
    <property type="entry name" value="Tubulin/FtsZ, C-terminal domain"/>
    <property type="match status" value="1"/>
</dbReference>
<evidence type="ECO:0000256" key="5">
    <source>
        <dbReference type="NCBIfam" id="TIGR00065"/>
    </source>
</evidence>